<proteinExistence type="predicted"/>
<organism evidence="1 2">
    <name type="scientific">Dreissena polymorpha</name>
    <name type="common">Zebra mussel</name>
    <name type="synonym">Mytilus polymorpha</name>
    <dbReference type="NCBI Taxonomy" id="45954"/>
    <lineage>
        <taxon>Eukaryota</taxon>
        <taxon>Metazoa</taxon>
        <taxon>Spiralia</taxon>
        <taxon>Lophotrochozoa</taxon>
        <taxon>Mollusca</taxon>
        <taxon>Bivalvia</taxon>
        <taxon>Autobranchia</taxon>
        <taxon>Heteroconchia</taxon>
        <taxon>Euheterodonta</taxon>
        <taxon>Imparidentia</taxon>
        <taxon>Neoheterodontei</taxon>
        <taxon>Myida</taxon>
        <taxon>Dreissenoidea</taxon>
        <taxon>Dreissenidae</taxon>
        <taxon>Dreissena</taxon>
    </lineage>
</organism>
<reference evidence="1" key="2">
    <citation type="submission" date="2020-11" db="EMBL/GenBank/DDBJ databases">
        <authorList>
            <person name="McCartney M.A."/>
            <person name="Auch B."/>
            <person name="Kono T."/>
            <person name="Mallez S."/>
            <person name="Becker A."/>
            <person name="Gohl D.M."/>
            <person name="Silverstein K.A.T."/>
            <person name="Koren S."/>
            <person name="Bechman K.B."/>
            <person name="Herman A."/>
            <person name="Abrahante J.E."/>
            <person name="Garbe J."/>
        </authorList>
    </citation>
    <scope>NUCLEOTIDE SEQUENCE</scope>
    <source>
        <strain evidence="1">Duluth1</strain>
        <tissue evidence="1">Whole animal</tissue>
    </source>
</reference>
<comment type="caution">
    <text evidence="1">The sequence shown here is derived from an EMBL/GenBank/DDBJ whole genome shotgun (WGS) entry which is preliminary data.</text>
</comment>
<gene>
    <name evidence="1" type="ORF">DPMN_166612</name>
</gene>
<evidence type="ECO:0000313" key="2">
    <source>
        <dbReference type="Proteomes" id="UP000828390"/>
    </source>
</evidence>
<dbReference type="EMBL" id="JAIWYP010000008">
    <property type="protein sequence ID" value="KAH3788468.1"/>
    <property type="molecule type" value="Genomic_DNA"/>
</dbReference>
<evidence type="ECO:0000313" key="1">
    <source>
        <dbReference type="EMBL" id="KAH3788468.1"/>
    </source>
</evidence>
<dbReference type="Proteomes" id="UP000828390">
    <property type="component" value="Unassembled WGS sequence"/>
</dbReference>
<name>A0A9D4EYX7_DREPO</name>
<accession>A0A9D4EYX7</accession>
<protein>
    <submittedName>
        <fullName evidence="1">Uncharacterized protein</fullName>
    </submittedName>
</protein>
<keyword evidence="2" id="KW-1185">Reference proteome</keyword>
<reference evidence="1" key="1">
    <citation type="journal article" date="2019" name="bioRxiv">
        <title>The Genome of the Zebra Mussel, Dreissena polymorpha: A Resource for Invasive Species Research.</title>
        <authorList>
            <person name="McCartney M.A."/>
            <person name="Auch B."/>
            <person name="Kono T."/>
            <person name="Mallez S."/>
            <person name="Zhang Y."/>
            <person name="Obille A."/>
            <person name="Becker A."/>
            <person name="Abrahante J.E."/>
            <person name="Garbe J."/>
            <person name="Badalamenti J.P."/>
            <person name="Herman A."/>
            <person name="Mangelson H."/>
            <person name="Liachko I."/>
            <person name="Sullivan S."/>
            <person name="Sone E.D."/>
            <person name="Koren S."/>
            <person name="Silverstein K.A.T."/>
            <person name="Beckman K.B."/>
            <person name="Gohl D.M."/>
        </authorList>
    </citation>
    <scope>NUCLEOTIDE SEQUENCE</scope>
    <source>
        <strain evidence="1">Duluth1</strain>
        <tissue evidence="1">Whole animal</tissue>
    </source>
</reference>
<dbReference type="AlphaFoldDB" id="A0A9D4EYX7"/>
<sequence length="72" mass="7816">MNPKGLYRQCVGEKRGIDAFDRFPEAATERYVRGLTADVPSSIPPASVKLHVTASVRLLASAKTLAHVTPRP</sequence>